<organism evidence="3 5">
    <name type="scientific">Panicum virgatum</name>
    <name type="common">Blackwell switchgrass</name>
    <dbReference type="NCBI Taxonomy" id="38727"/>
    <lineage>
        <taxon>Eukaryota</taxon>
        <taxon>Viridiplantae</taxon>
        <taxon>Streptophyta</taxon>
        <taxon>Embryophyta</taxon>
        <taxon>Tracheophyta</taxon>
        <taxon>Spermatophyta</taxon>
        <taxon>Magnoliopsida</taxon>
        <taxon>Liliopsida</taxon>
        <taxon>Poales</taxon>
        <taxon>Poaceae</taxon>
        <taxon>PACMAD clade</taxon>
        <taxon>Panicoideae</taxon>
        <taxon>Panicodae</taxon>
        <taxon>Paniceae</taxon>
        <taxon>Panicinae</taxon>
        <taxon>Panicum</taxon>
        <taxon>Panicum sect. Hiantes</taxon>
    </lineage>
</organism>
<gene>
    <name evidence="4" type="ORF">PVAP13_2KG130030</name>
    <name evidence="3" type="ORF">PVAP13_2KG280500</name>
    <name evidence="2" type="ORF">PVAP13_3NG079750</name>
</gene>
<name>A0A8T0W4N2_PANVG</name>
<evidence type="ECO:0000313" key="5">
    <source>
        <dbReference type="Proteomes" id="UP000823388"/>
    </source>
</evidence>
<proteinExistence type="predicted"/>
<feature type="region of interest" description="Disordered" evidence="1">
    <location>
        <begin position="1"/>
        <end position="41"/>
    </location>
</feature>
<evidence type="ECO:0000256" key="1">
    <source>
        <dbReference type="SAM" id="MobiDB-lite"/>
    </source>
</evidence>
<feature type="region of interest" description="Disordered" evidence="1">
    <location>
        <begin position="91"/>
        <end position="124"/>
    </location>
</feature>
<evidence type="ECO:0000313" key="2">
    <source>
        <dbReference type="EMBL" id="KAG2618695.1"/>
    </source>
</evidence>
<reference evidence="3 5" key="1">
    <citation type="submission" date="2020-05" db="EMBL/GenBank/DDBJ databases">
        <title>WGS assembly of Panicum virgatum.</title>
        <authorList>
            <person name="Lovell J.T."/>
            <person name="Jenkins J."/>
            <person name="Shu S."/>
            <person name="Juenger T.E."/>
            <person name="Schmutz J."/>
        </authorList>
    </citation>
    <scope>NUCLEOTIDE SEQUENCE [LARGE SCALE GENOMIC DNA]</scope>
    <source>
        <strain evidence="3">AP13</strain>
        <strain evidence="5">cv. AP13</strain>
    </source>
</reference>
<feature type="compositionally biased region" description="Basic and acidic residues" evidence="1">
    <location>
        <begin position="1"/>
        <end position="17"/>
    </location>
</feature>
<dbReference type="Proteomes" id="UP000823388">
    <property type="component" value="Chromosome 3N"/>
</dbReference>
<feature type="compositionally biased region" description="Polar residues" evidence="1">
    <location>
        <begin position="22"/>
        <end position="34"/>
    </location>
</feature>
<evidence type="ECO:0000313" key="3">
    <source>
        <dbReference type="EMBL" id="KAG2642348.1"/>
    </source>
</evidence>
<protein>
    <submittedName>
        <fullName evidence="3">Uncharacterized protein</fullName>
    </submittedName>
</protein>
<dbReference type="AlphaFoldDB" id="A0A8T0W4N2"/>
<comment type="caution">
    <text evidence="3">The sequence shown here is derived from an EMBL/GenBank/DDBJ whole genome shotgun (WGS) entry which is preliminary data.</text>
</comment>
<keyword evidence="5" id="KW-1185">Reference proteome</keyword>
<sequence length="124" mass="13876">MKKKKPIDLRTLWERKAKAQKVGSTSTPQPVTNESEAHNPDAPVVEAVTIESHVQIQNRSTPSVEPDIATNEIEREVTELDIASNDPTIASTTMTEHHGEPLSWFPIRDGDNSDNEPWSYSFKP</sequence>
<dbReference type="EMBL" id="CM029039">
    <property type="protein sequence ID" value="KAG2642382.1"/>
    <property type="molecule type" value="Genomic_DNA"/>
</dbReference>
<accession>A0A8T0W4N2</accession>
<dbReference type="EMBL" id="CM029042">
    <property type="protein sequence ID" value="KAG2618695.1"/>
    <property type="molecule type" value="Genomic_DNA"/>
</dbReference>
<evidence type="ECO:0000313" key="4">
    <source>
        <dbReference type="EMBL" id="KAG2642382.1"/>
    </source>
</evidence>
<dbReference type="EMBL" id="CM029039">
    <property type="protein sequence ID" value="KAG2642348.1"/>
    <property type="molecule type" value="Genomic_DNA"/>
</dbReference>
<dbReference type="Proteomes" id="UP000823388">
    <property type="component" value="Chromosome 2K"/>
</dbReference>